<accession>A0A158P519</accession>
<dbReference type="EnsemblMetazoa" id="tetur11g06330.1">
    <property type="protein sequence ID" value="tetur11g06330.1"/>
    <property type="gene ID" value="tetur11g06330"/>
</dbReference>
<proteinExistence type="predicted"/>
<organism evidence="1 2">
    <name type="scientific">Tetranychus urticae</name>
    <name type="common">Two-spotted spider mite</name>
    <dbReference type="NCBI Taxonomy" id="32264"/>
    <lineage>
        <taxon>Eukaryota</taxon>
        <taxon>Metazoa</taxon>
        <taxon>Ecdysozoa</taxon>
        <taxon>Arthropoda</taxon>
        <taxon>Chelicerata</taxon>
        <taxon>Arachnida</taxon>
        <taxon>Acari</taxon>
        <taxon>Acariformes</taxon>
        <taxon>Trombidiformes</taxon>
        <taxon>Prostigmata</taxon>
        <taxon>Eleutherengona</taxon>
        <taxon>Raphignathae</taxon>
        <taxon>Tetranychoidea</taxon>
        <taxon>Tetranychidae</taxon>
        <taxon>Tetranychus</taxon>
    </lineage>
</organism>
<keyword evidence="2" id="KW-1185">Reference proteome</keyword>
<evidence type="ECO:0008006" key="3">
    <source>
        <dbReference type="Google" id="ProtNLM"/>
    </source>
</evidence>
<evidence type="ECO:0000313" key="2">
    <source>
        <dbReference type="Proteomes" id="UP000015104"/>
    </source>
</evidence>
<name>A0A158P519_TETUR</name>
<protein>
    <recommendedName>
        <fullName evidence="3">Reverse transcriptase zinc-binding domain-containing protein</fullName>
    </recommendedName>
</protein>
<sequence length="70" mass="8178">MIEARYNALPVRSRVLRGRNVGPDNLKCRGGCNARETLNHVSQTCFRTHRVRTARHDKVLDYICRRLDEI</sequence>
<reference evidence="2" key="1">
    <citation type="submission" date="2011-08" db="EMBL/GenBank/DDBJ databases">
        <authorList>
            <person name="Rombauts S."/>
        </authorList>
    </citation>
    <scope>NUCLEOTIDE SEQUENCE</scope>
    <source>
        <strain evidence="2">London</strain>
    </source>
</reference>
<dbReference type="Proteomes" id="UP000015104">
    <property type="component" value="Unassembled WGS sequence"/>
</dbReference>
<evidence type="ECO:0000313" key="1">
    <source>
        <dbReference type="EnsemblMetazoa" id="tetur11g06330.1"/>
    </source>
</evidence>
<dbReference type="EMBL" id="CAEY01000081">
    <property type="status" value="NOT_ANNOTATED_CDS"/>
    <property type="molecule type" value="Genomic_DNA"/>
</dbReference>
<dbReference type="AlphaFoldDB" id="A0A158P519"/>
<reference evidence="1" key="2">
    <citation type="submission" date="2016-04" db="UniProtKB">
        <authorList>
            <consortium name="EnsemblMetazoa"/>
        </authorList>
    </citation>
    <scope>IDENTIFICATION</scope>
</reference>